<reference evidence="1" key="1">
    <citation type="submission" date="2020-04" db="EMBL/GenBank/DDBJ databases">
        <authorList>
            <person name="Chiriac C."/>
            <person name="Salcher M."/>
            <person name="Ghai R."/>
            <person name="Kavagutti S V."/>
        </authorList>
    </citation>
    <scope>NUCLEOTIDE SEQUENCE</scope>
</reference>
<evidence type="ECO:0000313" key="1">
    <source>
        <dbReference type="EMBL" id="CAB4166901.1"/>
    </source>
</evidence>
<dbReference type="EMBL" id="LR797436">
    <property type="protein sequence ID" value="CAB4215823.1"/>
    <property type="molecule type" value="Genomic_DNA"/>
</dbReference>
<dbReference type="EMBL" id="LR797339">
    <property type="protein sequence ID" value="CAB4204223.1"/>
    <property type="molecule type" value="Genomic_DNA"/>
</dbReference>
<dbReference type="EMBL" id="LR796982">
    <property type="protein sequence ID" value="CAB4179655.1"/>
    <property type="molecule type" value="Genomic_DNA"/>
</dbReference>
<proteinExistence type="predicted"/>
<accession>A0A6J5PBR4</accession>
<gene>
    <name evidence="3" type="ORF">UFOVP1023_36</name>
    <name evidence="4" type="ORF">UFOVP1383_41</name>
    <name evidence="5" type="ORF">UFOVP1477_7</name>
    <name evidence="1" type="ORF">UFOVP848_59</name>
    <name evidence="2" type="ORF">UFOVP945_6</name>
</gene>
<evidence type="ECO:0000313" key="2">
    <source>
        <dbReference type="EMBL" id="CAB4172966.1"/>
    </source>
</evidence>
<name>A0A6J5PBR4_9CAUD</name>
<protein>
    <submittedName>
        <fullName evidence="1">Uncharacterized protein</fullName>
    </submittedName>
</protein>
<organism evidence="1">
    <name type="scientific">uncultured Caudovirales phage</name>
    <dbReference type="NCBI Taxonomy" id="2100421"/>
    <lineage>
        <taxon>Viruses</taxon>
        <taxon>Duplodnaviria</taxon>
        <taxon>Heunggongvirae</taxon>
        <taxon>Uroviricota</taxon>
        <taxon>Caudoviricetes</taxon>
        <taxon>Peduoviridae</taxon>
        <taxon>Maltschvirus</taxon>
        <taxon>Maltschvirus maltsch</taxon>
    </lineage>
</organism>
<sequence>MNYAEGMVVVERERFFEPPPGMRAIEATDEAVIGGTYVDGAFGPAPFTLEEKVQAILIDLARIAPDGEAAAVLAAEPIRERGS</sequence>
<evidence type="ECO:0000313" key="5">
    <source>
        <dbReference type="EMBL" id="CAB4215823.1"/>
    </source>
</evidence>
<dbReference type="EMBL" id="LR796797">
    <property type="protein sequence ID" value="CAB4166901.1"/>
    <property type="molecule type" value="Genomic_DNA"/>
</dbReference>
<evidence type="ECO:0000313" key="3">
    <source>
        <dbReference type="EMBL" id="CAB4179655.1"/>
    </source>
</evidence>
<evidence type="ECO:0000313" key="4">
    <source>
        <dbReference type="EMBL" id="CAB4204223.1"/>
    </source>
</evidence>
<dbReference type="EMBL" id="LR796892">
    <property type="protein sequence ID" value="CAB4172966.1"/>
    <property type="molecule type" value="Genomic_DNA"/>
</dbReference>